<dbReference type="InterPro" id="IPR024607">
    <property type="entry name" value="Sulfatase_CS"/>
</dbReference>
<dbReference type="SUPFAM" id="SSF53649">
    <property type="entry name" value="Alkaline phosphatase-like"/>
    <property type="match status" value="1"/>
</dbReference>
<dbReference type="Proteomes" id="UP000694865">
    <property type="component" value="Unplaced"/>
</dbReference>
<evidence type="ECO:0000256" key="7">
    <source>
        <dbReference type="SAM" id="SignalP"/>
    </source>
</evidence>
<organism evidence="9 10">
    <name type="scientific">Saccoglossus kowalevskii</name>
    <name type="common">Acorn worm</name>
    <dbReference type="NCBI Taxonomy" id="10224"/>
    <lineage>
        <taxon>Eukaryota</taxon>
        <taxon>Metazoa</taxon>
        <taxon>Hemichordata</taxon>
        <taxon>Enteropneusta</taxon>
        <taxon>Harrimaniidae</taxon>
        <taxon>Saccoglossus</taxon>
    </lineage>
</organism>
<keyword evidence="5" id="KW-0378">Hydrolase</keyword>
<feature type="domain" description="Sulfatase N-terminal" evidence="8">
    <location>
        <begin position="40"/>
        <end position="394"/>
    </location>
</feature>
<name>A0ABM0M341_SACKO</name>
<dbReference type="GeneID" id="100370796"/>
<dbReference type="InterPro" id="IPR000917">
    <property type="entry name" value="Sulfatase_N"/>
</dbReference>
<evidence type="ECO:0000256" key="1">
    <source>
        <dbReference type="ARBA" id="ARBA00001913"/>
    </source>
</evidence>
<dbReference type="Gene3D" id="3.40.720.10">
    <property type="entry name" value="Alkaline Phosphatase, subunit A"/>
    <property type="match status" value="2"/>
</dbReference>
<comment type="similarity">
    <text evidence="2">Belongs to the sulfatase family.</text>
</comment>
<evidence type="ECO:0000313" key="9">
    <source>
        <dbReference type="Proteomes" id="UP000694865"/>
    </source>
</evidence>
<dbReference type="CDD" id="cd16030">
    <property type="entry name" value="iduronate-2-sulfatase"/>
    <property type="match status" value="1"/>
</dbReference>
<keyword evidence="6" id="KW-0106">Calcium</keyword>
<feature type="signal peptide" evidence="7">
    <location>
        <begin position="1"/>
        <end position="25"/>
    </location>
</feature>
<keyword evidence="4 7" id="KW-0732">Signal</keyword>
<gene>
    <name evidence="10" type="primary">LOC100370796</name>
</gene>
<evidence type="ECO:0000259" key="8">
    <source>
        <dbReference type="Pfam" id="PF00884"/>
    </source>
</evidence>
<dbReference type="InterPro" id="IPR017850">
    <property type="entry name" value="Alkaline_phosphatase_core_sf"/>
</dbReference>
<dbReference type="RefSeq" id="XP_006814432.1">
    <property type="nucleotide sequence ID" value="XM_006814369.1"/>
</dbReference>
<feature type="chain" id="PRO_5047277749" evidence="7">
    <location>
        <begin position="26"/>
        <end position="611"/>
    </location>
</feature>
<reference evidence="10" key="1">
    <citation type="submission" date="2025-08" db="UniProtKB">
        <authorList>
            <consortium name="RefSeq"/>
        </authorList>
    </citation>
    <scope>IDENTIFICATION</scope>
    <source>
        <tissue evidence="10">Testes</tissue>
    </source>
</reference>
<sequence>MLMNTLVFQLFRLVAFSTCIALVSALLDGTTGTRRASKLNVLFIVVDDLRPALGCYDNVTQYFTPNIDQLAANSIKFTNAHVQQALCAPSRASFLTGRRPDTTRIYDLNSYWRSLGGNFTTLPQHFKENGYYAASVGKVFHPGISSNYTDDYPYSWSVPAFHPSTQKYKMKKVCPGPDGNLHMNLICPVDVKTQPEASLPDIQSTEYAIELLRNISQQQQQQTKGSQPFFLAVGYHKPHIPLKYPKEFRDLYPLSSIKAPTNPDYPKKLPHVAWDPWTDVRRRDDIKALNVSFPYGPMPKHYQLLIRQSYYASTTYVDNLVGYLLSSLEKYGFAENTVITFVGDHGWALGEHQEWAKYSNFDVATRVPLLMYIPGVTDKKDQGHQKFPHINILKQLRSAKLDNNTTQETRRNRYSNAEGSETEDINIFKSKTTVTMFDHSDLKSGRLVCNNHVELVDIFPTLTDICGITMPPLCPKNPTEVRLCTEGISLSPLIEQISTNDTLADFKWKKAVFTQYPRPSDEPQENSDSPILKDITIMGYSMVTDKYRYTEWIGFNNVQCQGNWDDVHARELYKLRSDKMENNNVANDAQYKELTQKLANLLRKGWRHALP</sequence>
<protein>
    <submittedName>
        <fullName evidence="10">Iduronate 2-sulfatase-like</fullName>
    </submittedName>
</protein>
<dbReference type="PANTHER" id="PTHR45953">
    <property type="entry name" value="IDURONATE 2-SULFATASE"/>
    <property type="match status" value="1"/>
</dbReference>
<accession>A0ABM0M341</accession>
<evidence type="ECO:0000256" key="2">
    <source>
        <dbReference type="ARBA" id="ARBA00008779"/>
    </source>
</evidence>
<comment type="cofactor">
    <cofactor evidence="1">
        <name>Ca(2+)</name>
        <dbReference type="ChEBI" id="CHEBI:29108"/>
    </cofactor>
</comment>
<evidence type="ECO:0000256" key="6">
    <source>
        <dbReference type="ARBA" id="ARBA00022837"/>
    </source>
</evidence>
<evidence type="ECO:0000256" key="5">
    <source>
        <dbReference type="ARBA" id="ARBA00022801"/>
    </source>
</evidence>
<proteinExistence type="inferred from homology"/>
<dbReference type="PROSITE" id="PS00523">
    <property type="entry name" value="SULFATASE_1"/>
    <property type="match status" value="1"/>
</dbReference>
<evidence type="ECO:0000256" key="3">
    <source>
        <dbReference type="ARBA" id="ARBA00022723"/>
    </source>
</evidence>
<dbReference type="PANTHER" id="PTHR45953:SF1">
    <property type="entry name" value="IDURONATE 2-SULFATASE"/>
    <property type="match status" value="1"/>
</dbReference>
<keyword evidence="3" id="KW-0479">Metal-binding</keyword>
<dbReference type="Pfam" id="PF00884">
    <property type="entry name" value="Sulfatase"/>
    <property type="match status" value="1"/>
</dbReference>
<evidence type="ECO:0000256" key="4">
    <source>
        <dbReference type="ARBA" id="ARBA00022729"/>
    </source>
</evidence>
<evidence type="ECO:0000313" key="10">
    <source>
        <dbReference type="RefSeq" id="XP_006814432.1"/>
    </source>
</evidence>
<keyword evidence="9" id="KW-1185">Reference proteome</keyword>
<dbReference type="InterPro" id="IPR035874">
    <property type="entry name" value="IDS"/>
</dbReference>